<dbReference type="GeneID" id="34784107"/>
<proteinExistence type="predicted"/>
<dbReference type="Gene3D" id="3.40.1590.10">
    <property type="entry name" value="NMB0488-like"/>
    <property type="match status" value="1"/>
</dbReference>
<dbReference type="SUPFAM" id="SSF160207">
    <property type="entry name" value="NMB0488-like"/>
    <property type="match status" value="1"/>
</dbReference>
<dbReference type="KEGG" id="asz:ASN_3146"/>
<dbReference type="Proteomes" id="UP000056109">
    <property type="component" value="Chromosome I"/>
</dbReference>
<sequence>MAAIRSKRCSIRRTDKWISIESEEVWYGTYFSRKGHVIHAPRDVTPEWIGLNVRLALQTSESFTPIDGSSVDREARIAMEDASNERRLAFWDDITVSYGYKSRDLAWKKFDLVFASWWFDLTNEIMLKSTKSSRGGGHSAWPRNRNEGRVFSVPIDASDRDIGEVVLKAFAKCEGPGKSTEPLFP</sequence>
<dbReference type="CDD" id="cd13445">
    <property type="entry name" value="CDI_inhibitor_EC869_like"/>
    <property type="match status" value="1"/>
</dbReference>
<dbReference type="PATRIC" id="fig|446692.3.peg.3318"/>
<organism evidence="1 2">
    <name type="scientific">Acetobacter senegalensis</name>
    <dbReference type="NCBI Taxonomy" id="446692"/>
    <lineage>
        <taxon>Bacteria</taxon>
        <taxon>Pseudomonadati</taxon>
        <taxon>Pseudomonadota</taxon>
        <taxon>Alphaproteobacteria</taxon>
        <taxon>Acetobacterales</taxon>
        <taxon>Acetobacteraceae</taxon>
        <taxon>Acetobacter</taxon>
    </lineage>
</organism>
<name>A0A0U5BCR1_9PROT</name>
<dbReference type="EMBL" id="LN606600">
    <property type="protein sequence ID" value="CEF42389.1"/>
    <property type="molecule type" value="Genomic_DNA"/>
</dbReference>
<dbReference type="RefSeq" id="WP_058988581.1">
    <property type="nucleotide sequence ID" value="NZ_LN606600.1"/>
</dbReference>
<reference evidence="2" key="1">
    <citation type="submission" date="2014-09" db="EMBL/GenBank/DDBJ databases">
        <authorList>
            <person name="Illeghems K.G."/>
        </authorList>
    </citation>
    <scope>NUCLEOTIDE SEQUENCE [LARGE SCALE GENOMIC DNA]</scope>
    <source>
        <strain evidence="2">108B</strain>
    </source>
</reference>
<gene>
    <name evidence="1" type="ORF">ASN_3146</name>
</gene>
<dbReference type="Pfam" id="PF07262">
    <property type="entry name" value="CdiI"/>
    <property type="match status" value="1"/>
</dbReference>
<dbReference type="AlphaFoldDB" id="A0A0U5BCR1"/>
<accession>A0A0U5BCR1</accession>
<evidence type="ECO:0000313" key="2">
    <source>
        <dbReference type="Proteomes" id="UP000056109"/>
    </source>
</evidence>
<dbReference type="InterPro" id="IPR037891">
    <property type="entry name" value="Cdil-like_sf"/>
</dbReference>
<protein>
    <recommendedName>
        <fullName evidence="3">DUF1436 family protein</fullName>
    </recommendedName>
</protein>
<keyword evidence="2" id="KW-1185">Reference proteome</keyword>
<evidence type="ECO:0008006" key="3">
    <source>
        <dbReference type="Google" id="ProtNLM"/>
    </source>
</evidence>
<dbReference type="InterPro" id="IPR009888">
    <property type="entry name" value="CdiI_Proteobact"/>
</dbReference>
<evidence type="ECO:0000313" key="1">
    <source>
        <dbReference type="EMBL" id="CEF42389.1"/>
    </source>
</evidence>